<comment type="subcellular location">
    <subcellularLocation>
        <location evidence="1 7">Cytoplasm</location>
    </subcellularLocation>
</comment>
<dbReference type="InterPro" id="IPR006549">
    <property type="entry name" value="HAD-SF_hydro_IIIA"/>
</dbReference>
<dbReference type="GO" id="GO:0016791">
    <property type="term" value="F:phosphatase activity"/>
    <property type="evidence" value="ECO:0007669"/>
    <property type="project" value="InterPro"/>
</dbReference>
<dbReference type="Gene3D" id="3.40.50.1000">
    <property type="entry name" value="HAD superfamily/HAD-like"/>
    <property type="match status" value="1"/>
</dbReference>
<keyword evidence="12" id="KW-1185">Reference proteome</keyword>
<dbReference type="InterPro" id="IPR036412">
    <property type="entry name" value="HAD-like_sf"/>
</dbReference>
<dbReference type="Proteomes" id="UP000295444">
    <property type="component" value="Unassembled WGS sequence"/>
</dbReference>
<comment type="cofactor">
    <cofactor evidence="10">
        <name>Mg(2+)</name>
        <dbReference type="ChEBI" id="CHEBI:18420"/>
    </cofactor>
</comment>
<organism evidence="11 12">
    <name type="scientific">Labedaea rhizosphaerae</name>
    <dbReference type="NCBI Taxonomy" id="598644"/>
    <lineage>
        <taxon>Bacteria</taxon>
        <taxon>Bacillati</taxon>
        <taxon>Actinomycetota</taxon>
        <taxon>Actinomycetes</taxon>
        <taxon>Pseudonocardiales</taxon>
        <taxon>Pseudonocardiaceae</taxon>
        <taxon>Labedaea</taxon>
    </lineage>
</organism>
<dbReference type="GO" id="GO:0046872">
    <property type="term" value="F:metal ion binding"/>
    <property type="evidence" value="ECO:0007669"/>
    <property type="project" value="UniProtKB-KW"/>
</dbReference>
<dbReference type="PIRSF" id="PIRSF004682">
    <property type="entry name" value="GmhB"/>
    <property type="match status" value="1"/>
</dbReference>
<sequence length="182" mass="18954">MNTPRAILFDRDGTLVVEVPDNPDPTAVRTMPGALAALDAARSRKIHIGVLSNQPGIALGSLTEAAGHAVDAQVERLLGPFDTWQVCPHAPADGCSCRKPKPGLVLAACRELGVEPRHTFVIGDTAADVEAARAAGAVGILVPTLSTARAEVEAASWVETTLVDAVHSVIDATREDLTPSVQ</sequence>
<dbReference type="RefSeq" id="WP_208115583.1">
    <property type="nucleotide sequence ID" value="NZ_SNXZ01000002.1"/>
</dbReference>
<comment type="cofactor">
    <cofactor evidence="10">
        <name>Zn(2+)</name>
        <dbReference type="ChEBI" id="CHEBI:29105"/>
    </cofactor>
</comment>
<evidence type="ECO:0000256" key="4">
    <source>
        <dbReference type="ARBA" id="ARBA00022801"/>
    </source>
</evidence>
<dbReference type="InterPro" id="IPR004446">
    <property type="entry name" value="Heptose_bisP_phosphatase"/>
</dbReference>
<keyword evidence="2 7" id="KW-0963">Cytoplasm</keyword>
<comment type="caution">
    <text evidence="11">The sequence shown here is derived from an EMBL/GenBank/DDBJ whole genome shotgun (WGS) entry which is preliminary data.</text>
</comment>
<evidence type="ECO:0000256" key="6">
    <source>
        <dbReference type="ARBA" id="ARBA00031828"/>
    </source>
</evidence>
<feature type="active site" description="Nucleophile" evidence="8">
    <location>
        <position position="10"/>
    </location>
</feature>
<keyword evidence="10" id="KW-0862">Zinc</keyword>
<keyword evidence="4 7" id="KW-0378">Hydrolase</keyword>
<feature type="binding site" evidence="10">
    <location>
        <position position="12"/>
    </location>
    <ligand>
        <name>Mg(2+)</name>
        <dbReference type="ChEBI" id="CHEBI:18420"/>
    </ligand>
</feature>
<dbReference type="EMBL" id="SNXZ01000002">
    <property type="protein sequence ID" value="TDQ00738.1"/>
    <property type="molecule type" value="Genomic_DNA"/>
</dbReference>
<evidence type="ECO:0000256" key="8">
    <source>
        <dbReference type="PIRSR" id="PIRSR004682-1"/>
    </source>
</evidence>
<dbReference type="NCBIfam" id="TIGR01509">
    <property type="entry name" value="HAD-SF-IA-v3"/>
    <property type="match status" value="1"/>
</dbReference>
<dbReference type="AlphaFoldDB" id="A0A4R6SIE2"/>
<evidence type="ECO:0000313" key="11">
    <source>
        <dbReference type="EMBL" id="TDQ00738.1"/>
    </source>
</evidence>
<gene>
    <name evidence="11" type="ORF">EV186_102604</name>
</gene>
<feature type="binding site" evidence="10">
    <location>
        <position position="124"/>
    </location>
    <ligand>
        <name>Mg(2+)</name>
        <dbReference type="ChEBI" id="CHEBI:18420"/>
    </ligand>
</feature>
<dbReference type="EC" id="3.1.3.-" evidence="7"/>
<dbReference type="SUPFAM" id="SSF56784">
    <property type="entry name" value="HAD-like"/>
    <property type="match status" value="1"/>
</dbReference>
<feature type="binding site" evidence="10">
    <location>
        <position position="89"/>
    </location>
    <ligand>
        <name>Zn(2+)</name>
        <dbReference type="ChEBI" id="CHEBI:29105"/>
    </ligand>
</feature>
<evidence type="ECO:0000256" key="3">
    <source>
        <dbReference type="ARBA" id="ARBA00022723"/>
    </source>
</evidence>
<dbReference type="GO" id="GO:0005975">
    <property type="term" value="P:carbohydrate metabolic process"/>
    <property type="evidence" value="ECO:0007669"/>
    <property type="project" value="InterPro"/>
</dbReference>
<name>A0A4R6SIE2_LABRH</name>
<evidence type="ECO:0000256" key="2">
    <source>
        <dbReference type="ARBA" id="ARBA00022490"/>
    </source>
</evidence>
<accession>A0A4R6SIE2</accession>
<keyword evidence="10" id="KW-0460">Magnesium</keyword>
<feature type="site" description="Contributes to substrate recognition" evidence="9">
    <location>
        <position position="98"/>
    </location>
</feature>
<dbReference type="NCBIfam" id="TIGR01662">
    <property type="entry name" value="HAD-SF-IIIA"/>
    <property type="match status" value="1"/>
</dbReference>
<dbReference type="Pfam" id="PF13242">
    <property type="entry name" value="Hydrolase_like"/>
    <property type="match status" value="1"/>
</dbReference>
<dbReference type="InterPro" id="IPR023214">
    <property type="entry name" value="HAD_sf"/>
</dbReference>
<proteinExistence type="inferred from homology"/>
<dbReference type="InterPro" id="IPR006543">
    <property type="entry name" value="Histidinol-phos"/>
</dbReference>
<dbReference type="GO" id="GO:0005737">
    <property type="term" value="C:cytoplasm"/>
    <property type="evidence" value="ECO:0007669"/>
    <property type="project" value="UniProtKB-SubCell"/>
</dbReference>
<evidence type="ECO:0000256" key="5">
    <source>
        <dbReference type="ARBA" id="ARBA00023277"/>
    </source>
</evidence>
<dbReference type="PANTHER" id="PTHR42891">
    <property type="entry name" value="D-GLYCERO-BETA-D-MANNO-HEPTOSE-1,7-BISPHOSPHATE 7-PHOSPHATASE"/>
    <property type="match status" value="1"/>
</dbReference>
<dbReference type="NCBIfam" id="TIGR01656">
    <property type="entry name" value="Histidinol-ppas"/>
    <property type="match status" value="1"/>
</dbReference>
<evidence type="ECO:0000256" key="7">
    <source>
        <dbReference type="PIRNR" id="PIRNR004682"/>
    </source>
</evidence>
<keyword evidence="5 7" id="KW-0119">Carbohydrate metabolism</keyword>
<comment type="similarity">
    <text evidence="7">Belongs to the gmhB family.</text>
</comment>
<dbReference type="NCBIfam" id="TIGR01549">
    <property type="entry name" value="HAD-SF-IA-v1"/>
    <property type="match status" value="1"/>
</dbReference>
<dbReference type="InterPro" id="IPR006439">
    <property type="entry name" value="HAD-SF_hydro_IA"/>
</dbReference>
<evidence type="ECO:0000256" key="9">
    <source>
        <dbReference type="PIRSR" id="PIRSR004682-3"/>
    </source>
</evidence>
<protein>
    <recommendedName>
        <fullName evidence="6 7">D,D-heptose 1,7-bisphosphate phosphatase</fullName>
        <ecNumber evidence="7">3.1.3.-</ecNumber>
    </recommendedName>
</protein>
<feature type="binding site" evidence="10">
    <location>
        <position position="10"/>
    </location>
    <ligand>
        <name>Mg(2+)</name>
        <dbReference type="ChEBI" id="CHEBI:18420"/>
    </ligand>
</feature>
<evidence type="ECO:0000313" key="12">
    <source>
        <dbReference type="Proteomes" id="UP000295444"/>
    </source>
</evidence>
<keyword evidence="3 10" id="KW-0479">Metal-binding</keyword>
<feature type="active site" description="Proton donor" evidence="8">
    <location>
        <position position="12"/>
    </location>
</feature>
<evidence type="ECO:0000256" key="1">
    <source>
        <dbReference type="ARBA" id="ARBA00004496"/>
    </source>
</evidence>
<feature type="binding site" evidence="10">
    <location>
        <position position="95"/>
    </location>
    <ligand>
        <name>Zn(2+)</name>
        <dbReference type="ChEBI" id="CHEBI:29105"/>
    </ligand>
</feature>
<evidence type="ECO:0000256" key="10">
    <source>
        <dbReference type="PIRSR" id="PIRSR004682-4"/>
    </source>
</evidence>
<feature type="site" description="Stabilizes the phosphoryl group" evidence="9">
    <location>
        <position position="52"/>
    </location>
</feature>
<feature type="binding site" evidence="10">
    <location>
        <position position="87"/>
    </location>
    <ligand>
        <name>Zn(2+)</name>
        <dbReference type="ChEBI" id="CHEBI:29105"/>
    </ligand>
</feature>
<reference evidence="11 12" key="1">
    <citation type="submission" date="2019-03" db="EMBL/GenBank/DDBJ databases">
        <title>Genomic Encyclopedia of Type Strains, Phase IV (KMG-IV): sequencing the most valuable type-strain genomes for metagenomic binning, comparative biology and taxonomic classification.</title>
        <authorList>
            <person name="Goeker M."/>
        </authorList>
    </citation>
    <scope>NUCLEOTIDE SEQUENCE [LARGE SCALE GENOMIC DNA]</scope>
    <source>
        <strain evidence="11 12">DSM 45361</strain>
    </source>
</reference>
<dbReference type="PANTHER" id="PTHR42891:SF1">
    <property type="entry name" value="D-GLYCERO-BETA-D-MANNO-HEPTOSE-1,7-BISPHOSPHATE 7-PHOSPHATASE"/>
    <property type="match status" value="1"/>
</dbReference>
<feature type="binding site" evidence="10">
    <location>
        <position position="97"/>
    </location>
    <ligand>
        <name>Zn(2+)</name>
        <dbReference type="ChEBI" id="CHEBI:29105"/>
    </ligand>
</feature>
<feature type="site" description="Stabilizes the phosphoryl group" evidence="9">
    <location>
        <position position="99"/>
    </location>
</feature>